<dbReference type="InterPro" id="IPR051703">
    <property type="entry name" value="NF-kappa-B_Signaling_Reg"/>
</dbReference>
<sequence>MKKIRVIIYQVLWTESMRYGRKPTDIDKEKNQEGIAMQQYSRYHHDQNISTLLDRVALKCTRLFGNFTSNLVESWMAIRSKFDVGKLYNRCNRGSWHDRCYGGALRKKHGSSVGHGKYGKRQHLQLQVNFLKGHMKDQALALSKQSQTRTGNRKRRWDRKMNGIQESTTKTARKEYDSEALEAEKIKAIEETTRKPSATAVWKEERRKILTASNFGLVIRRNPNIKVEKLVKQLYQSFKENKFTRKGLNDEIITIKEYTSRKEEENDPVTVQSIGLVISKSRWKVINKLGKVGLLEIKNLLHNKIETLNEAARRKYFCLQLINKKLHLKHQHQFYYQVQDQLNIIDMA</sequence>
<accession>A0ABQ9FQ64</accession>
<dbReference type="InterPro" id="IPR011335">
    <property type="entry name" value="Restrct_endonuc-II-like"/>
</dbReference>
<keyword evidence="2" id="KW-1185">Reference proteome</keyword>
<gene>
    <name evidence="1" type="ORF">KUTeg_003873</name>
</gene>
<comment type="caution">
    <text evidence="1">The sequence shown here is derived from an EMBL/GenBank/DDBJ whole genome shotgun (WGS) entry which is preliminary data.</text>
</comment>
<proteinExistence type="predicted"/>
<dbReference type="EMBL" id="JARBDR010000214">
    <property type="protein sequence ID" value="KAJ8318782.1"/>
    <property type="molecule type" value="Genomic_DNA"/>
</dbReference>
<name>A0ABQ9FQ64_TEGGR</name>
<dbReference type="SUPFAM" id="SSF52980">
    <property type="entry name" value="Restriction endonuclease-like"/>
    <property type="match status" value="1"/>
</dbReference>
<dbReference type="PANTHER" id="PTHR46609:SF8">
    <property type="entry name" value="YQAJ VIRAL RECOMBINASE DOMAIN-CONTAINING PROTEIN"/>
    <property type="match status" value="1"/>
</dbReference>
<evidence type="ECO:0000313" key="1">
    <source>
        <dbReference type="EMBL" id="KAJ8318782.1"/>
    </source>
</evidence>
<dbReference type="InterPro" id="IPR011604">
    <property type="entry name" value="PDDEXK-like_dom_sf"/>
</dbReference>
<organism evidence="1 2">
    <name type="scientific">Tegillarca granosa</name>
    <name type="common">Malaysian cockle</name>
    <name type="synonym">Anadara granosa</name>
    <dbReference type="NCBI Taxonomy" id="220873"/>
    <lineage>
        <taxon>Eukaryota</taxon>
        <taxon>Metazoa</taxon>
        <taxon>Spiralia</taxon>
        <taxon>Lophotrochozoa</taxon>
        <taxon>Mollusca</taxon>
        <taxon>Bivalvia</taxon>
        <taxon>Autobranchia</taxon>
        <taxon>Pteriomorphia</taxon>
        <taxon>Arcoida</taxon>
        <taxon>Arcoidea</taxon>
        <taxon>Arcidae</taxon>
        <taxon>Tegillarca</taxon>
    </lineage>
</organism>
<evidence type="ECO:0000313" key="2">
    <source>
        <dbReference type="Proteomes" id="UP001217089"/>
    </source>
</evidence>
<dbReference type="PANTHER" id="PTHR46609">
    <property type="entry name" value="EXONUCLEASE, PHAGE-TYPE/RECB, C-TERMINAL DOMAIN-CONTAINING PROTEIN"/>
    <property type="match status" value="1"/>
</dbReference>
<dbReference type="Gene3D" id="3.90.320.10">
    <property type="match status" value="1"/>
</dbReference>
<reference evidence="1 2" key="1">
    <citation type="submission" date="2022-12" db="EMBL/GenBank/DDBJ databases">
        <title>Chromosome-level genome of Tegillarca granosa.</title>
        <authorList>
            <person name="Kim J."/>
        </authorList>
    </citation>
    <scope>NUCLEOTIDE SEQUENCE [LARGE SCALE GENOMIC DNA]</scope>
    <source>
        <strain evidence="1">Teg-2019</strain>
        <tissue evidence="1">Adductor muscle</tissue>
    </source>
</reference>
<dbReference type="Proteomes" id="UP001217089">
    <property type="component" value="Unassembled WGS sequence"/>
</dbReference>
<protein>
    <submittedName>
        <fullName evidence="1">Uncharacterized protein</fullName>
    </submittedName>
</protein>